<dbReference type="Pfam" id="PF01095">
    <property type="entry name" value="Pectinesterase"/>
    <property type="match status" value="2"/>
</dbReference>
<feature type="domain" description="Pectate lyase" evidence="8">
    <location>
        <begin position="188"/>
        <end position="448"/>
    </location>
</feature>
<comment type="similarity">
    <text evidence="1">Belongs to the pectinesterase family.</text>
</comment>
<evidence type="ECO:0000313" key="9">
    <source>
        <dbReference type="EMBL" id="MET1489274.1"/>
    </source>
</evidence>
<feature type="active site" evidence="5">
    <location>
        <position position="797"/>
    </location>
</feature>
<evidence type="ECO:0000259" key="8">
    <source>
        <dbReference type="SMART" id="SM00656"/>
    </source>
</evidence>
<accession>A0ABV2CMZ3</accession>
<comment type="subcellular location">
    <subcellularLocation>
        <location evidence="6">Secreted</location>
    </subcellularLocation>
</comment>
<keyword evidence="6" id="KW-0964">Secreted</keyword>
<keyword evidence="3" id="KW-0063">Aspartyl esterase</keyword>
<name>A0ABV2CMZ3_9RHOO</name>
<evidence type="ECO:0000313" key="10">
    <source>
        <dbReference type="Proteomes" id="UP001548590"/>
    </source>
</evidence>
<comment type="caution">
    <text evidence="9">The sequence shown here is derived from an EMBL/GenBank/DDBJ whole genome shotgun (WGS) entry which is preliminary data.</text>
</comment>
<keyword evidence="2" id="KW-0378">Hydrolase</keyword>
<proteinExistence type="inferred from homology"/>
<dbReference type="InterPro" id="IPR011050">
    <property type="entry name" value="Pectin_lyase_fold/virulence"/>
</dbReference>
<organism evidence="9 10">
    <name type="scientific">Uliginosibacterium paludis</name>
    <dbReference type="NCBI Taxonomy" id="1615952"/>
    <lineage>
        <taxon>Bacteria</taxon>
        <taxon>Pseudomonadati</taxon>
        <taxon>Pseudomonadota</taxon>
        <taxon>Betaproteobacteria</taxon>
        <taxon>Rhodocyclales</taxon>
        <taxon>Zoogloeaceae</taxon>
        <taxon>Uliginosibacterium</taxon>
    </lineage>
</organism>
<dbReference type="SUPFAM" id="SSF51126">
    <property type="entry name" value="Pectin lyase-like"/>
    <property type="match status" value="2"/>
</dbReference>
<dbReference type="Gene3D" id="2.160.20.10">
    <property type="entry name" value="Single-stranded right-handed beta-helix, Pectin lyase-like"/>
    <property type="match status" value="2"/>
</dbReference>
<evidence type="ECO:0000256" key="3">
    <source>
        <dbReference type="ARBA" id="ARBA00023085"/>
    </source>
</evidence>
<dbReference type="InterPro" id="IPR000070">
    <property type="entry name" value="Pectinesterase_cat"/>
</dbReference>
<dbReference type="SMART" id="SM00656">
    <property type="entry name" value="Amb_all"/>
    <property type="match status" value="1"/>
</dbReference>
<dbReference type="PANTHER" id="PTHR31321">
    <property type="entry name" value="ACYL-COA THIOESTER HYDROLASE YBHC-RELATED"/>
    <property type="match status" value="1"/>
</dbReference>
<evidence type="ECO:0000256" key="7">
    <source>
        <dbReference type="SAM" id="MobiDB-lite"/>
    </source>
</evidence>
<protein>
    <submittedName>
        <fullName evidence="9">Pectinesterase family protein</fullName>
    </submittedName>
</protein>
<dbReference type="Proteomes" id="UP001548590">
    <property type="component" value="Unassembled WGS sequence"/>
</dbReference>
<dbReference type="RefSeq" id="WP_345924512.1">
    <property type="nucleotide sequence ID" value="NZ_JBDIVF010000001.1"/>
</dbReference>
<gene>
    <name evidence="9" type="ORF">ABVT11_05515</name>
</gene>
<dbReference type="InterPro" id="IPR002022">
    <property type="entry name" value="Pec_lyase"/>
</dbReference>
<evidence type="ECO:0000256" key="6">
    <source>
        <dbReference type="RuleBase" id="RU361173"/>
    </source>
</evidence>
<evidence type="ECO:0000256" key="1">
    <source>
        <dbReference type="ARBA" id="ARBA00008891"/>
    </source>
</evidence>
<keyword evidence="6" id="KW-0119">Carbohydrate metabolism</keyword>
<dbReference type="PROSITE" id="PS51257">
    <property type="entry name" value="PROKAR_LIPOPROTEIN"/>
    <property type="match status" value="1"/>
</dbReference>
<comment type="similarity">
    <text evidence="6">Belongs to the polysaccharide lyase 1 family.</text>
</comment>
<feature type="compositionally biased region" description="Low complexity" evidence="7">
    <location>
        <begin position="34"/>
        <end position="72"/>
    </location>
</feature>
<dbReference type="InterPro" id="IPR033131">
    <property type="entry name" value="Pectinesterase_Asp_AS"/>
</dbReference>
<feature type="region of interest" description="Disordered" evidence="7">
    <location>
        <begin position="31"/>
        <end position="72"/>
    </location>
</feature>
<evidence type="ECO:0000256" key="4">
    <source>
        <dbReference type="ARBA" id="ARBA00023239"/>
    </source>
</evidence>
<keyword evidence="10" id="KW-1185">Reference proteome</keyword>
<dbReference type="PROSITE" id="PS00503">
    <property type="entry name" value="PECTINESTERASE_2"/>
    <property type="match status" value="1"/>
</dbReference>
<dbReference type="Pfam" id="PF00544">
    <property type="entry name" value="Pectate_lyase_4"/>
    <property type="match status" value="1"/>
</dbReference>
<evidence type="ECO:0000256" key="5">
    <source>
        <dbReference type="PROSITE-ProRule" id="PRU10040"/>
    </source>
</evidence>
<sequence>MFASHKASRLRDMASLAFVISALVTGCGGGGTGSNESASGSSGSASSGSSTSTSSDGSGGSASSASSATSSTGNLSVQTAVSGWASMDGGTTGGAGAPASNIYVVHNRAELLNALANKNSPNYSDASASSLGLAAPAAKEPKIIYIVGTVWGTDLGNGKFADEAYYKSTNTTAAKWDFNLYLQSLDTAWAADLAAKVAAGDADAIATNTKVKALSSARSTLARIQKAQIQFQIPSNTTIMGVGSDAKLIDGYFSVNGGTSKDQGSNIIVRNLELQAPQDLTTQYDTKKQEWNAAYKAFGVVTGKHLWIDHCTFSDGAHPDSAEVKTINGYTLEVMRHDGLLDIEDSSDYITVSYSIFKNHDKTNMVGGSGDQNYAKERDYNHLTFSHNIWQDSVQRAPRVRFAKAHVYNNYYTGDTDKASYATSYYIGMGAESKILSESNVFDLTGSKATVSQVISNLNGYQFKDNGSWFNGAPASAALEAAAKAALEARWTSAVAAQAGSSGGFTLAAYTNELGWTPTYGYTLGSSAAQVREHNLANAGAGKLIVAPAAMAIRPQLTDSAATSYTVAKALAGSDAWAPQLANADQPNVGRINLTGVTPNYVVAQDGTGGYTTIQAALNAASNDTSGAARLYIQVKAGTYNEQLIVAHATTPITLYSTESDASKVVVSTALYQNSVAADYTAMNGATFATSVYATSTNSTIKTDYNACYRAAAVGKQCSTAIRIHNDGFNAVNLTFQNTWGDTDAKGNNQALAAMVDKADKVVFDGVRLISNQDTLYLNNTGKRTYFTGGEITGDVDFIFGSGTAVFEGANIRYTGTRKPSGGYNAAPSTPTAQAYGFIFSRCVFSADAATTDNSVFLARQWDTDSSTVGKMIVRDSIIGKHIATTSGPWNATTVNSAATVYGTSSEAYLAEYGNWDEAAKASSSTSSSAASSAAASSAAASSSSSAAASSSAASSSAGASSSAAASSAPGTNTTIAGSGTLTTAYASGALSVPVSTSYDSVNGTYTLVSAGLMGTNVVLSDSMQFAYKQVTGDFTLIASLTSLEMPAALTNTSTIRAGVMVRNDLTDNSRFYGELMRGSGKVYWEQRLADGGAVSSSTVTNTTITLPLSTPIMMKLRRVNQAIYVSYSVDSGVTFSAEKTQDFSTATGATQLGSTVYVGLVGVSGNTGITDTSVFNGVSITTP</sequence>
<keyword evidence="4 6" id="KW-0456">Lyase</keyword>
<dbReference type="InterPro" id="IPR012334">
    <property type="entry name" value="Pectin_lyas_fold"/>
</dbReference>
<dbReference type="PANTHER" id="PTHR31321:SF57">
    <property type="entry name" value="PECTINESTERASE 53-RELATED"/>
    <property type="match status" value="1"/>
</dbReference>
<reference evidence="9 10" key="1">
    <citation type="submission" date="2024-07" db="EMBL/GenBank/DDBJ databases">
        <title>Uliginosibacterium paludis KCTC:42655.</title>
        <authorList>
            <person name="Kim M.K."/>
        </authorList>
    </citation>
    <scope>NUCLEOTIDE SEQUENCE [LARGE SCALE GENOMIC DNA]</scope>
    <source>
        <strain evidence="9 10">KCTC 42655</strain>
    </source>
</reference>
<evidence type="ECO:0000256" key="2">
    <source>
        <dbReference type="ARBA" id="ARBA00022801"/>
    </source>
</evidence>
<keyword evidence="6" id="KW-0624">Polysaccharide degradation</keyword>
<dbReference type="EMBL" id="JBEWLZ010000002">
    <property type="protein sequence ID" value="MET1489274.1"/>
    <property type="molecule type" value="Genomic_DNA"/>
</dbReference>